<proteinExistence type="predicted"/>
<dbReference type="Pfam" id="PF13166">
    <property type="entry name" value="AAA_13"/>
    <property type="match status" value="2"/>
</dbReference>
<reference evidence="3 4" key="1">
    <citation type="submission" date="2020-05" db="EMBL/GenBank/DDBJ databases">
        <title>Bremerella alba sp. nov., a novel planctomycete isolated from the surface of the macroalga Fucus spiralis.</title>
        <authorList>
            <person name="Godinho O."/>
            <person name="Botelho R."/>
            <person name="Albuquerque L."/>
            <person name="Wiegand S."/>
            <person name="Da Costa M.S."/>
            <person name="Lobo-Da-Cunha A."/>
            <person name="Jogler C."/>
            <person name="Lage O.M."/>
        </authorList>
    </citation>
    <scope>NUCLEOTIDE SEQUENCE [LARGE SCALE GENOMIC DNA]</scope>
    <source>
        <strain evidence="3 4">FF15</strain>
    </source>
</reference>
<evidence type="ECO:0000259" key="2">
    <source>
        <dbReference type="Pfam" id="PF13166"/>
    </source>
</evidence>
<evidence type="ECO:0000256" key="1">
    <source>
        <dbReference type="SAM" id="Coils"/>
    </source>
</evidence>
<dbReference type="AlphaFoldDB" id="A0A7V8V9C5"/>
<feature type="coiled-coil region" evidence="1">
    <location>
        <begin position="390"/>
        <end position="471"/>
    </location>
</feature>
<dbReference type="Gene3D" id="3.40.50.300">
    <property type="entry name" value="P-loop containing nucleotide triphosphate hydrolases"/>
    <property type="match status" value="2"/>
</dbReference>
<dbReference type="RefSeq" id="WP_207398712.1">
    <property type="nucleotide sequence ID" value="NZ_JABRWO010000014.1"/>
</dbReference>
<evidence type="ECO:0000313" key="4">
    <source>
        <dbReference type="Proteomes" id="UP000551616"/>
    </source>
</evidence>
<sequence>MIEKIIRIKNVGKFVNSCQTIEAAKLTLIYGDNGAGKTTLCDILRSLSEGNPAYVEGRSSLGSSDSPDILIRLANDNFRFKNGQWSNAHADIVVFDKTFMHENVFAGDYVLHDHKRNAYNVLLGSDGRQLGEKVEKLAKEIVEKQRDLRSAEKVISARLPKGVSLSEFLAFEEDKEIDAKLSSKKSEVQQLEDAKSILDRRLLQTIGVPQIPDDFESFLASTLETLSNRAEESVRNHIDRCLPKGGEEWLQKGTSFSNGETCPFCDQPLAGIELFHAFKSYFSQEYVALKSSAARLHDLIAMEFGETAVARIEKVLGENALLADAWRKNAGFPKAIPPNLMKGVAPLMESTRLVLSSYSSRKSASPLEEIILGTDFRDAQKQWEEFVVKVREYNEDIKQVNALAQDTKDRLSTGNLREEQAALLKLEAQKLRFNEDVKKECEEYLRLKKEKETLDQKKDEAREKLNEFSNNICPEFEQAINQYLDAFGAEFTLEKTTPQYLGGNPSVSYYLGINGQRISLGDQKTPLEKPSFKNTLSMGDRSALAFSFFVAQLERDPDIANKIVVFDDPFTSQDEGRRTRTQQIILRLGRKAKQVIVLSHDARFLHYVWEKHNERDGDKSCFHVFRTKEGSELREFDIEKAVSSDWVMRYKQLLMYHDEHLGRPKDVVKDIRLFVEELLKITCPGTPLDGKTLGQVITDIRSAPQGSALAKWQDRIDELTDLNDFATDHHHVDASSSSELLTDTELRSWVRSALRLLHN</sequence>
<dbReference type="EMBL" id="JABRWO010000014">
    <property type="protein sequence ID" value="MBA2117328.1"/>
    <property type="molecule type" value="Genomic_DNA"/>
</dbReference>
<keyword evidence="1" id="KW-0175">Coiled coil</keyword>
<dbReference type="GO" id="GO:0006302">
    <property type="term" value="P:double-strand break repair"/>
    <property type="evidence" value="ECO:0007669"/>
    <property type="project" value="TreeGrafter"/>
</dbReference>
<keyword evidence="4" id="KW-1185">Reference proteome</keyword>
<dbReference type="PANTHER" id="PTHR32182">
    <property type="entry name" value="DNA REPLICATION AND REPAIR PROTEIN RECF"/>
    <property type="match status" value="1"/>
</dbReference>
<name>A0A7V8V9C5_9BACT</name>
<organism evidence="3 4">
    <name type="scientific">Bremerella alba</name>
    <dbReference type="NCBI Taxonomy" id="980252"/>
    <lineage>
        <taxon>Bacteria</taxon>
        <taxon>Pseudomonadati</taxon>
        <taxon>Planctomycetota</taxon>
        <taxon>Planctomycetia</taxon>
        <taxon>Pirellulales</taxon>
        <taxon>Pirellulaceae</taxon>
        <taxon>Bremerella</taxon>
    </lineage>
</organism>
<dbReference type="Proteomes" id="UP000551616">
    <property type="component" value="Unassembled WGS sequence"/>
</dbReference>
<gene>
    <name evidence="3" type="ORF">HOV93_45260</name>
</gene>
<protein>
    <recommendedName>
        <fullName evidence="2">Protein CR006 P-loop domain-containing protein</fullName>
    </recommendedName>
</protein>
<dbReference type="PANTHER" id="PTHR32182:SF22">
    <property type="entry name" value="ATP-DEPENDENT ENDONUCLEASE, OLD FAMILY-RELATED"/>
    <property type="match status" value="1"/>
</dbReference>
<accession>A0A7V8V9C5</accession>
<feature type="domain" description="Protein CR006 P-loop" evidence="2">
    <location>
        <begin position="23"/>
        <end position="204"/>
    </location>
</feature>
<dbReference type="GO" id="GO:0000731">
    <property type="term" value="P:DNA synthesis involved in DNA repair"/>
    <property type="evidence" value="ECO:0007669"/>
    <property type="project" value="TreeGrafter"/>
</dbReference>
<dbReference type="InterPro" id="IPR026866">
    <property type="entry name" value="CR006_AAA"/>
</dbReference>
<feature type="domain" description="Protein CR006 P-loop" evidence="2">
    <location>
        <begin position="247"/>
        <end position="638"/>
    </location>
</feature>
<comment type="caution">
    <text evidence="3">The sequence shown here is derived from an EMBL/GenBank/DDBJ whole genome shotgun (WGS) entry which is preliminary data.</text>
</comment>
<dbReference type="SUPFAM" id="SSF52540">
    <property type="entry name" value="P-loop containing nucleoside triphosphate hydrolases"/>
    <property type="match status" value="1"/>
</dbReference>
<dbReference type="InterPro" id="IPR027417">
    <property type="entry name" value="P-loop_NTPase"/>
</dbReference>
<evidence type="ECO:0000313" key="3">
    <source>
        <dbReference type="EMBL" id="MBA2117328.1"/>
    </source>
</evidence>